<reference evidence="3 4" key="1">
    <citation type="journal article" date="2015" name="Nature">
        <title>rRNA introns, odd ribosomes, and small enigmatic genomes across a large radiation of phyla.</title>
        <authorList>
            <person name="Brown C.T."/>
            <person name="Hug L.A."/>
            <person name="Thomas B.C."/>
            <person name="Sharon I."/>
            <person name="Castelle C.J."/>
            <person name="Singh A."/>
            <person name="Wilkins M.J."/>
            <person name="Williams K.H."/>
            <person name="Banfield J.F."/>
        </authorList>
    </citation>
    <scope>NUCLEOTIDE SEQUENCE [LARGE SCALE GENOMIC DNA]</scope>
</reference>
<evidence type="ECO:0000313" key="3">
    <source>
        <dbReference type="EMBL" id="KKW32586.1"/>
    </source>
</evidence>
<dbReference type="InterPro" id="IPR043993">
    <property type="entry name" value="T4SS_pilin"/>
</dbReference>
<evidence type="ECO:0000313" key="4">
    <source>
        <dbReference type="Proteomes" id="UP000034054"/>
    </source>
</evidence>
<dbReference type="AlphaFoldDB" id="A0A0G1XNT2"/>
<evidence type="ECO:0000256" key="2">
    <source>
        <dbReference type="SAM" id="SignalP"/>
    </source>
</evidence>
<feature type="transmembrane region" description="Helical" evidence="1">
    <location>
        <begin position="100"/>
        <end position="121"/>
    </location>
</feature>
<keyword evidence="2" id="KW-0732">Signal</keyword>
<comment type="caution">
    <text evidence="3">The sequence shown here is derived from an EMBL/GenBank/DDBJ whole genome shotgun (WGS) entry which is preliminary data.</text>
</comment>
<feature type="signal peptide" evidence="2">
    <location>
        <begin position="1"/>
        <end position="29"/>
    </location>
</feature>
<keyword evidence="1" id="KW-1133">Transmembrane helix</keyword>
<keyword evidence="1" id="KW-0472">Membrane</keyword>
<name>A0A0G1XNT2_9BACT</name>
<protein>
    <recommendedName>
        <fullName evidence="5">TrbC/VIRB2 family protein</fullName>
    </recommendedName>
</protein>
<organism evidence="3 4">
    <name type="scientific">Candidatus Uhrbacteria bacterium GW2011_GWA2_52_8d</name>
    <dbReference type="NCBI Taxonomy" id="1618979"/>
    <lineage>
        <taxon>Bacteria</taxon>
        <taxon>Candidatus Uhriibacteriota</taxon>
    </lineage>
</organism>
<feature type="transmembrane region" description="Helical" evidence="1">
    <location>
        <begin position="53"/>
        <end position="79"/>
    </location>
</feature>
<dbReference type="Proteomes" id="UP000034054">
    <property type="component" value="Unassembled WGS sequence"/>
</dbReference>
<proteinExistence type="predicted"/>
<feature type="non-terminal residue" evidence="3">
    <location>
        <position position="136"/>
    </location>
</feature>
<sequence length="136" mass="14021">MARKKLSHSIFFLALIACVGIFVAAPVFAQEVDFESFGEAAGFTTDATITVIIARLIRTAISLVGIVTVVFIVYGGFVYMTAGGNPERLKKAKGIITNAIIGLLIVFASFAIVSFVLGALVTATGGDISGSGDGDG</sequence>
<evidence type="ECO:0000256" key="1">
    <source>
        <dbReference type="SAM" id="Phobius"/>
    </source>
</evidence>
<feature type="chain" id="PRO_5002540901" description="TrbC/VIRB2 family protein" evidence="2">
    <location>
        <begin position="30"/>
        <end position="136"/>
    </location>
</feature>
<keyword evidence="1" id="KW-0812">Transmembrane</keyword>
<dbReference type="Pfam" id="PF18895">
    <property type="entry name" value="T4SS_pilin"/>
    <property type="match status" value="1"/>
</dbReference>
<gene>
    <name evidence="3" type="ORF">UY76_C0023G0001</name>
</gene>
<accession>A0A0G1XNT2</accession>
<dbReference type="PROSITE" id="PS51257">
    <property type="entry name" value="PROKAR_LIPOPROTEIN"/>
    <property type="match status" value="1"/>
</dbReference>
<dbReference type="EMBL" id="LCRH01000023">
    <property type="protein sequence ID" value="KKW32586.1"/>
    <property type="molecule type" value="Genomic_DNA"/>
</dbReference>
<evidence type="ECO:0008006" key="5">
    <source>
        <dbReference type="Google" id="ProtNLM"/>
    </source>
</evidence>